<feature type="domain" description="Rad50/SbcC-type AAA" evidence="5">
    <location>
        <begin position="5"/>
        <end position="233"/>
    </location>
</feature>
<protein>
    <recommendedName>
        <fullName evidence="3">Nuclease SbcCD subunit C</fullName>
    </recommendedName>
</protein>
<dbReference type="Gene3D" id="3.40.50.300">
    <property type="entry name" value="P-loop containing nucleotide triphosphate hydrolases"/>
    <property type="match status" value="2"/>
</dbReference>
<dbReference type="RefSeq" id="WP_176759276.1">
    <property type="nucleotide sequence ID" value="NZ_FMYI01000008.1"/>
</dbReference>
<dbReference type="PANTHER" id="PTHR32114">
    <property type="entry name" value="ABC TRANSPORTER ABCH.3"/>
    <property type="match status" value="1"/>
</dbReference>
<keyword evidence="4" id="KW-0175">Coiled coil</keyword>
<gene>
    <name evidence="6" type="ORF">SAMN05421734_10883</name>
</gene>
<feature type="coiled-coil region" evidence="4">
    <location>
        <begin position="690"/>
        <end position="724"/>
    </location>
</feature>
<name>A0A1G6LH85_9BACI</name>
<keyword evidence="7" id="KW-1185">Reference proteome</keyword>
<evidence type="ECO:0000256" key="3">
    <source>
        <dbReference type="ARBA" id="ARBA00013368"/>
    </source>
</evidence>
<organism evidence="6 7">
    <name type="scientific">Pelagirhabdus alkalitolerans</name>
    <dbReference type="NCBI Taxonomy" id="1612202"/>
    <lineage>
        <taxon>Bacteria</taxon>
        <taxon>Bacillati</taxon>
        <taxon>Bacillota</taxon>
        <taxon>Bacilli</taxon>
        <taxon>Bacillales</taxon>
        <taxon>Bacillaceae</taxon>
        <taxon>Pelagirhabdus</taxon>
    </lineage>
</organism>
<comment type="similarity">
    <text evidence="1">Belongs to the SMC family. SbcC subfamily.</text>
</comment>
<proteinExistence type="inferred from homology"/>
<dbReference type="GO" id="GO:0004527">
    <property type="term" value="F:exonuclease activity"/>
    <property type="evidence" value="ECO:0007669"/>
    <property type="project" value="UniProtKB-KW"/>
</dbReference>
<dbReference type="Proteomes" id="UP000242949">
    <property type="component" value="Unassembled WGS sequence"/>
</dbReference>
<dbReference type="GO" id="GO:0016887">
    <property type="term" value="F:ATP hydrolysis activity"/>
    <property type="evidence" value="ECO:0007669"/>
    <property type="project" value="InterPro"/>
</dbReference>
<dbReference type="GO" id="GO:0006302">
    <property type="term" value="P:double-strand break repair"/>
    <property type="evidence" value="ECO:0007669"/>
    <property type="project" value="InterPro"/>
</dbReference>
<comment type="subunit">
    <text evidence="2">Heterodimer of SbcC and SbcD.</text>
</comment>
<keyword evidence="6" id="KW-0269">Exonuclease</keyword>
<dbReference type="Pfam" id="PF13476">
    <property type="entry name" value="AAA_23"/>
    <property type="match status" value="1"/>
</dbReference>
<keyword evidence="6" id="KW-0540">Nuclease</keyword>
<dbReference type="AlphaFoldDB" id="A0A1G6LH85"/>
<feature type="coiled-coil region" evidence="4">
    <location>
        <begin position="419"/>
        <end position="480"/>
    </location>
</feature>
<keyword evidence="6" id="KW-0378">Hydrolase</keyword>
<evidence type="ECO:0000256" key="1">
    <source>
        <dbReference type="ARBA" id="ARBA00006930"/>
    </source>
</evidence>
<evidence type="ECO:0000256" key="2">
    <source>
        <dbReference type="ARBA" id="ARBA00011322"/>
    </source>
</evidence>
<accession>A0A1G6LH85</accession>
<evidence type="ECO:0000313" key="6">
    <source>
        <dbReference type="EMBL" id="SDC42648.1"/>
    </source>
</evidence>
<evidence type="ECO:0000259" key="5">
    <source>
        <dbReference type="Pfam" id="PF13476"/>
    </source>
</evidence>
<dbReference type="InterPro" id="IPR038729">
    <property type="entry name" value="Rad50/SbcC_AAA"/>
</dbReference>
<dbReference type="EMBL" id="FMYI01000008">
    <property type="protein sequence ID" value="SDC42648.1"/>
    <property type="molecule type" value="Genomic_DNA"/>
</dbReference>
<dbReference type="SUPFAM" id="SSF52540">
    <property type="entry name" value="P-loop containing nucleoside triphosphate hydrolases"/>
    <property type="match status" value="1"/>
</dbReference>
<evidence type="ECO:0000256" key="4">
    <source>
        <dbReference type="SAM" id="Coils"/>
    </source>
</evidence>
<reference evidence="7" key="1">
    <citation type="submission" date="2016-09" db="EMBL/GenBank/DDBJ databases">
        <authorList>
            <person name="Varghese N."/>
            <person name="Submissions S."/>
        </authorList>
    </citation>
    <scope>NUCLEOTIDE SEQUENCE [LARGE SCALE GENOMIC DNA]</scope>
    <source>
        <strain evidence="7">S5</strain>
    </source>
</reference>
<evidence type="ECO:0000313" key="7">
    <source>
        <dbReference type="Proteomes" id="UP000242949"/>
    </source>
</evidence>
<dbReference type="PANTHER" id="PTHR32114:SF2">
    <property type="entry name" value="ABC TRANSPORTER ABCH.3"/>
    <property type="match status" value="1"/>
</dbReference>
<dbReference type="InterPro" id="IPR027417">
    <property type="entry name" value="P-loop_NTPase"/>
</dbReference>
<dbReference type="STRING" id="1612202.SAMN05421734_10883"/>
<sequence>MKIHKIYLKNFKGIKDKKIIEFENQTNLLIGPNGFGKTTIYDALELCLTSKIHRTLTKGAVTHHRKDYNKLFFQNNENEDVIVKVWLKKKVENKSKDLIITKYLPKDEEKRVYRSGRKHKPDDFYILQTYIDYPDDFSADTFNPEEHKELTSKEINNFFDFNSPDMEIKDIYNLFNYLQQEETTFFLKQSEKDRKDSLSFLFNTNKEEAELQRISNMLSTFNHITNQLKDKIDAYKTVQKVDAVEYTTLFPNQDIKFDKETLFENKDIDVSFKEREGYLKEIKKIISFINRFEPDEYYKMQNVNFLESKIKNDEFINYFILHKLIKTKHYDLLKGDFELKEDTFKLKAFILQHHVDKYQEYKTINRKHEEYDAFLSLTDLDEKIEKVEEFVEKIMPKTKEDFLELIKYRKELNAATSDIEGLMMDMIQLRNRLKEKLDEYKKDENYDSSCPYCGFIWKTYEELNKEFRNKEESFRKSLNDQSNKLVEVEQKLTSNFINPIIHKMRKYKEENKIIDKKILELLGEFKNKEFDFLVLTEYVSDKIAWNKLGSYEDLKEDFELLKENIEKNMKVSSELFEMMRNLVVQSYDYDLKKIRRVVPEKELAELVFDDINKPKTLQDLKNQSGKLKKLLEERKQVYTFENNKVEDADNLYEVYFQSKKDNFYKINEAELEHKVAYINFVFSQNQSEILNVYKDRKRRLDNIIENMNNVRDNIKETIKNHKREMANNIKLPFYIYTAKILQNYQQGMGIFLSTKDKSDAIKFLTDTSSDHDAIHHLSSGQLAVTSIAFTLAINKTYNISKNLKFLAIDDPIQEMDSMNIHSFVELIRHEFLNDYQLIFSTHNDNNALFMKYKFEKMNSKQVSLIDVQSKFFY</sequence>